<feature type="compositionally biased region" description="Basic and acidic residues" evidence="2">
    <location>
        <begin position="110"/>
        <end position="123"/>
    </location>
</feature>
<evidence type="ECO:0000256" key="2">
    <source>
        <dbReference type="SAM" id="MobiDB-lite"/>
    </source>
</evidence>
<comment type="similarity">
    <text evidence="1">Belongs to the FAM154 family.</text>
</comment>
<feature type="region of interest" description="Disordered" evidence="2">
    <location>
        <begin position="157"/>
        <end position="196"/>
    </location>
</feature>
<dbReference type="GO" id="GO:0008017">
    <property type="term" value="F:microtubule binding"/>
    <property type="evidence" value="ECO:0007669"/>
    <property type="project" value="InterPro"/>
</dbReference>
<feature type="non-terminal residue" evidence="3">
    <location>
        <position position="1"/>
    </location>
</feature>
<feature type="non-terminal residue" evidence="3">
    <location>
        <position position="196"/>
    </location>
</feature>
<dbReference type="GO" id="GO:0005879">
    <property type="term" value="C:axonemal microtubule"/>
    <property type="evidence" value="ECO:0007669"/>
    <property type="project" value="TreeGrafter"/>
</dbReference>
<dbReference type="GO" id="GO:0036126">
    <property type="term" value="C:sperm flagellum"/>
    <property type="evidence" value="ECO:0007669"/>
    <property type="project" value="TreeGrafter"/>
</dbReference>
<sequence>LDDRTDYRDKFIEHKITPREQRPKEIYTGPSQPLDGRTTTGESYLGQYQPRQTSFKPDFNHIKSDIPFDSTTTMNTDFKEHDIKKREIYKTNPYQKPEGDMDLTTSHNTHYKEHSLQRQKFERPGSSNLLKGTGEMASKTNYQGDFIERPIERQKMIKPENGYHPSLDPMTSETTHRSHYLEHQLQERQSHKPKDS</sequence>
<dbReference type="PANTHER" id="PTHR31516">
    <property type="entry name" value="STABILIZER OF AXONEMAL MICROTUBULES 2"/>
    <property type="match status" value="1"/>
</dbReference>
<feature type="compositionally biased region" description="Basic and acidic residues" evidence="2">
    <location>
        <begin position="174"/>
        <end position="196"/>
    </location>
</feature>
<gene>
    <name evidence="3" type="primary">ORF47327</name>
</gene>
<proteinExistence type="inferred from homology"/>
<feature type="region of interest" description="Disordered" evidence="2">
    <location>
        <begin position="87"/>
        <end position="145"/>
    </location>
</feature>
<dbReference type="AlphaFoldDB" id="A0A0B6Z3E5"/>
<accession>A0A0B6Z3E5</accession>
<dbReference type="EMBL" id="HACG01016274">
    <property type="protein sequence ID" value="CEK63139.1"/>
    <property type="molecule type" value="Transcribed_RNA"/>
</dbReference>
<dbReference type="InterPro" id="IPR033336">
    <property type="entry name" value="SAXO1/2"/>
</dbReference>
<organism evidence="3">
    <name type="scientific">Arion vulgaris</name>
    <dbReference type="NCBI Taxonomy" id="1028688"/>
    <lineage>
        <taxon>Eukaryota</taxon>
        <taxon>Metazoa</taxon>
        <taxon>Spiralia</taxon>
        <taxon>Lophotrochozoa</taxon>
        <taxon>Mollusca</taxon>
        <taxon>Gastropoda</taxon>
        <taxon>Heterobranchia</taxon>
        <taxon>Euthyneura</taxon>
        <taxon>Panpulmonata</taxon>
        <taxon>Eupulmonata</taxon>
        <taxon>Stylommatophora</taxon>
        <taxon>Helicina</taxon>
        <taxon>Arionoidea</taxon>
        <taxon>Arionidae</taxon>
        <taxon>Arion</taxon>
    </lineage>
</organism>
<dbReference type="PANTHER" id="PTHR31516:SF17">
    <property type="entry name" value="STABILIZER OF AXONEMAL MICROTUBULES 2"/>
    <property type="match status" value="1"/>
</dbReference>
<dbReference type="GO" id="GO:0036064">
    <property type="term" value="C:ciliary basal body"/>
    <property type="evidence" value="ECO:0007669"/>
    <property type="project" value="TreeGrafter"/>
</dbReference>
<feature type="region of interest" description="Disordered" evidence="2">
    <location>
        <begin position="16"/>
        <end position="44"/>
    </location>
</feature>
<evidence type="ECO:0000313" key="3">
    <source>
        <dbReference type="EMBL" id="CEK63139.1"/>
    </source>
</evidence>
<feature type="compositionally biased region" description="Basic and acidic residues" evidence="2">
    <location>
        <begin position="16"/>
        <end position="25"/>
    </location>
</feature>
<reference evidence="3" key="1">
    <citation type="submission" date="2014-12" db="EMBL/GenBank/DDBJ databases">
        <title>Insight into the proteome of Arion vulgaris.</title>
        <authorList>
            <person name="Aradska J."/>
            <person name="Bulat T."/>
            <person name="Smidak R."/>
            <person name="Sarate P."/>
            <person name="Gangsoo J."/>
            <person name="Sialana F."/>
            <person name="Bilban M."/>
            <person name="Lubec G."/>
        </authorList>
    </citation>
    <scope>NUCLEOTIDE SEQUENCE</scope>
    <source>
        <tissue evidence="3">Skin</tissue>
    </source>
</reference>
<dbReference type="GO" id="GO:0005814">
    <property type="term" value="C:centriole"/>
    <property type="evidence" value="ECO:0007669"/>
    <property type="project" value="TreeGrafter"/>
</dbReference>
<evidence type="ECO:0000256" key="1">
    <source>
        <dbReference type="ARBA" id="ARBA00008738"/>
    </source>
</evidence>
<dbReference type="Pfam" id="PF05217">
    <property type="entry name" value="SAXO1-2"/>
    <property type="match status" value="1"/>
</dbReference>
<name>A0A0B6Z3E5_9EUPU</name>
<protein>
    <submittedName>
        <fullName evidence="3">Uncharacterized protein</fullName>
    </submittedName>
</protein>